<dbReference type="Proteomes" id="UP001162800">
    <property type="component" value="Chromosome"/>
</dbReference>
<dbReference type="RefSeq" id="WP_231044255.1">
    <property type="nucleotide sequence ID" value="NZ_CP106881.1"/>
</dbReference>
<feature type="region of interest" description="Disordered" evidence="6">
    <location>
        <begin position="562"/>
        <end position="603"/>
    </location>
</feature>
<feature type="domain" description="NolW-like" evidence="9">
    <location>
        <begin position="258"/>
        <end position="315"/>
    </location>
</feature>
<accession>A0ABY6GCY9</accession>
<comment type="similarity">
    <text evidence="4">Belongs to the bacterial secretin family.</text>
</comment>
<dbReference type="InterPro" id="IPR038591">
    <property type="entry name" value="NolW-like_sf"/>
</dbReference>
<dbReference type="PRINTS" id="PR00811">
    <property type="entry name" value="BCTERIALGSPD"/>
</dbReference>
<dbReference type="InterPro" id="IPR002102">
    <property type="entry name" value="Cohesin_dom"/>
</dbReference>
<dbReference type="Pfam" id="PF00263">
    <property type="entry name" value="Secretin"/>
    <property type="match status" value="1"/>
</dbReference>
<gene>
    <name evidence="10" type="ORF">M9799_02995</name>
</gene>
<evidence type="ECO:0000256" key="6">
    <source>
        <dbReference type="SAM" id="MobiDB-lite"/>
    </source>
</evidence>
<proteinExistence type="inferred from homology"/>
<dbReference type="InterPro" id="IPR050810">
    <property type="entry name" value="Bact_Secretion_Sys_Channel"/>
</dbReference>
<keyword evidence="2" id="KW-0732">Signal</keyword>
<dbReference type="SUPFAM" id="SSF49384">
    <property type="entry name" value="Carbohydrate-binding domain"/>
    <property type="match status" value="1"/>
</dbReference>
<dbReference type="InterPro" id="IPR011990">
    <property type="entry name" value="TPR-like_helical_dom_sf"/>
</dbReference>
<dbReference type="Pfam" id="PF03958">
    <property type="entry name" value="Secretin_N"/>
    <property type="match status" value="1"/>
</dbReference>
<evidence type="ECO:0000256" key="2">
    <source>
        <dbReference type="ARBA" id="ARBA00022729"/>
    </source>
</evidence>
<keyword evidence="11" id="KW-1185">Reference proteome</keyword>
<dbReference type="EMBL" id="CP106881">
    <property type="protein sequence ID" value="UYG52222.1"/>
    <property type="molecule type" value="Genomic_DNA"/>
</dbReference>
<evidence type="ECO:0000313" key="11">
    <source>
        <dbReference type="Proteomes" id="UP001162800"/>
    </source>
</evidence>
<evidence type="ECO:0000259" key="7">
    <source>
        <dbReference type="Pfam" id="PF00263"/>
    </source>
</evidence>
<feature type="domain" description="Cohesin" evidence="8">
    <location>
        <begin position="613"/>
        <end position="704"/>
    </location>
</feature>
<organism evidence="10 11">
    <name type="scientific">Comamonas endophytica</name>
    <dbReference type="NCBI Taxonomy" id="2949090"/>
    <lineage>
        <taxon>Bacteria</taxon>
        <taxon>Pseudomonadati</taxon>
        <taxon>Pseudomonadota</taxon>
        <taxon>Betaproteobacteria</taxon>
        <taxon>Burkholderiales</taxon>
        <taxon>Comamonadaceae</taxon>
        <taxon>Comamonas</taxon>
    </lineage>
</organism>
<evidence type="ECO:0000256" key="4">
    <source>
        <dbReference type="RuleBase" id="RU004003"/>
    </source>
</evidence>
<evidence type="ECO:0000256" key="1">
    <source>
        <dbReference type="ARBA" id="ARBA00004370"/>
    </source>
</evidence>
<keyword evidence="3" id="KW-0472">Membrane</keyword>
<evidence type="ECO:0000259" key="9">
    <source>
        <dbReference type="Pfam" id="PF03958"/>
    </source>
</evidence>
<reference evidence="10" key="1">
    <citation type="submission" date="2022-09" db="EMBL/GenBank/DDBJ databases">
        <title>The complete genome of Acidovorax sp. 5MLIR.</title>
        <authorList>
            <person name="Liu L."/>
            <person name="Yue J."/>
            <person name="Yang F."/>
            <person name="Yuan J."/>
            <person name="Li L."/>
        </authorList>
    </citation>
    <scope>NUCLEOTIDE SEQUENCE</scope>
    <source>
        <strain evidence="10">5MLIR</strain>
    </source>
</reference>
<dbReference type="InterPro" id="IPR001775">
    <property type="entry name" value="GspD/PilQ"/>
</dbReference>
<evidence type="ECO:0000256" key="3">
    <source>
        <dbReference type="ARBA" id="ARBA00023136"/>
    </source>
</evidence>
<dbReference type="Gene3D" id="2.60.40.680">
    <property type="match status" value="1"/>
</dbReference>
<dbReference type="PRINTS" id="PR01032">
    <property type="entry name" value="PHAGEIV"/>
</dbReference>
<protein>
    <submittedName>
        <fullName evidence="10">Cohesin domain-containing protein</fullName>
    </submittedName>
</protein>
<sequence>MLLLAGCAHQRIRDEAAAQLRGGQFEAAIETLREGSSRYPDSTALRSGLISSRDEALARLAAQATQERMNGQWDAARATLARALRLDPQNARVKDLQTDLMRERHVQQSLQIARQQATASEKGAALRTIDSALGHAPRHPELTHLKRQLELETRIAAGSDSQRALAEVRAISLDFRDAPLASLLEAIRDGSGVSFVVDRDVPMDQRASIFIRSAQVEDAIDLVLSAFQLSRHIVDAKTVMVFPSTPEKLKQHREQVIRVFHLANAQAKTTATLLQSMLRIQPPFVDERANMIALREPPEIVALAERLVALHDQGEAEVMLEVEVMEIKATRLTELGINVPHSVSLSLLPLAGQGGLTLDSLGSVNSGRIGVGVGSLLLNLRREVGDFNTLANPRIRSRSREKATILIGDKLPVVTTTAGSNGFVSENISYQEVGLKLEVEPIVSPDDEVAIKLGLEVSAVAGEVRSTGGSLAYQIGTRNANTTLRLRDGETQLLGGLISKSDRNSSNRIPGLGDLPVAGRLFSSNKDDVNNTELVLAITPRILRSAPRPELAQAEMWVGTENFTRLRQRPGKRTNPSAEKASTAAAAAGAPSGPPVDAQPLPAGLSLEFKGPASVKAGETFTVALHAASGVPLSGMPMDLRFAPEHLQVVNVSEGTFFRQSPAASSFTHAVNAAQGRVSVGLLSNAEKGVTGTGDLILLRLKALVPGKAGLWFQALDPLGVNALVPLAAKPTWSVEVQ</sequence>
<evidence type="ECO:0000256" key="5">
    <source>
        <dbReference type="RuleBase" id="RU004004"/>
    </source>
</evidence>
<feature type="domain" description="Type II/III secretion system secretin-like" evidence="7">
    <location>
        <begin position="384"/>
        <end position="544"/>
    </location>
</feature>
<dbReference type="SUPFAM" id="SSF48452">
    <property type="entry name" value="TPR-like"/>
    <property type="match status" value="1"/>
</dbReference>
<dbReference type="InterPro" id="IPR005644">
    <property type="entry name" value="NolW-like"/>
</dbReference>
<dbReference type="Gene3D" id="3.30.1370.120">
    <property type="match status" value="1"/>
</dbReference>
<feature type="compositionally biased region" description="Low complexity" evidence="6">
    <location>
        <begin position="576"/>
        <end position="591"/>
    </location>
</feature>
<evidence type="ECO:0000259" key="8">
    <source>
        <dbReference type="Pfam" id="PF00963"/>
    </source>
</evidence>
<dbReference type="InterPro" id="IPR008965">
    <property type="entry name" value="CBM2/CBM3_carb-bd_dom_sf"/>
</dbReference>
<name>A0ABY6GCY9_9BURK</name>
<evidence type="ECO:0000313" key="10">
    <source>
        <dbReference type="EMBL" id="UYG52222.1"/>
    </source>
</evidence>
<dbReference type="InterPro" id="IPR004846">
    <property type="entry name" value="T2SS/T3SS_dom"/>
</dbReference>
<dbReference type="CDD" id="cd08547">
    <property type="entry name" value="Type_II_cohesin"/>
    <property type="match status" value="1"/>
</dbReference>
<comment type="subcellular location">
    <subcellularLocation>
        <location evidence="5">Cell outer membrane</location>
    </subcellularLocation>
    <subcellularLocation>
        <location evidence="1">Membrane</location>
    </subcellularLocation>
</comment>
<dbReference type="Gene3D" id="1.25.40.10">
    <property type="entry name" value="Tetratricopeptide repeat domain"/>
    <property type="match status" value="1"/>
</dbReference>
<dbReference type="PANTHER" id="PTHR30332:SF17">
    <property type="entry name" value="TYPE IV PILIATION SYSTEM PROTEIN DR_0774-RELATED"/>
    <property type="match status" value="1"/>
</dbReference>
<keyword evidence="5" id="KW-0813">Transport</keyword>
<dbReference type="Pfam" id="PF00963">
    <property type="entry name" value="Cohesin"/>
    <property type="match status" value="1"/>
</dbReference>
<dbReference type="PANTHER" id="PTHR30332">
    <property type="entry name" value="PROBABLE GENERAL SECRETION PATHWAY PROTEIN D"/>
    <property type="match status" value="1"/>
</dbReference>